<keyword evidence="3" id="KW-1185">Reference proteome</keyword>
<feature type="compositionally biased region" description="Polar residues" evidence="1">
    <location>
        <begin position="502"/>
        <end position="514"/>
    </location>
</feature>
<organism evidence="2 3">
    <name type="scientific">Kwoniella shandongensis</name>
    <dbReference type="NCBI Taxonomy" id="1734106"/>
    <lineage>
        <taxon>Eukaryota</taxon>
        <taxon>Fungi</taxon>
        <taxon>Dikarya</taxon>
        <taxon>Basidiomycota</taxon>
        <taxon>Agaricomycotina</taxon>
        <taxon>Tremellomycetes</taxon>
        <taxon>Tremellales</taxon>
        <taxon>Cryptococcaceae</taxon>
        <taxon>Kwoniella</taxon>
    </lineage>
</organism>
<dbReference type="PANTHER" id="PTHR15615:SF117">
    <property type="entry name" value="PHO85 CYCLIN PHO80"/>
    <property type="match status" value="1"/>
</dbReference>
<feature type="compositionally biased region" description="Polar residues" evidence="1">
    <location>
        <begin position="242"/>
        <end position="252"/>
    </location>
</feature>
<dbReference type="EMBL" id="CP144063">
    <property type="protein sequence ID" value="WWD22318.1"/>
    <property type="molecule type" value="Genomic_DNA"/>
</dbReference>
<dbReference type="GeneID" id="43586235"/>
<feature type="compositionally biased region" description="Basic residues" evidence="1">
    <location>
        <begin position="276"/>
        <end position="287"/>
    </location>
</feature>
<evidence type="ECO:0000313" key="2">
    <source>
        <dbReference type="EMBL" id="WWD22318.1"/>
    </source>
</evidence>
<feature type="compositionally biased region" description="Low complexity" evidence="1">
    <location>
        <begin position="392"/>
        <end position="430"/>
    </location>
</feature>
<feature type="compositionally biased region" description="Low complexity" evidence="1">
    <location>
        <begin position="316"/>
        <end position="331"/>
    </location>
</feature>
<feature type="compositionally biased region" description="Basic residues" evidence="1">
    <location>
        <begin position="449"/>
        <end position="461"/>
    </location>
</feature>
<evidence type="ECO:0000313" key="3">
    <source>
        <dbReference type="Proteomes" id="UP000322225"/>
    </source>
</evidence>
<reference evidence="2" key="2">
    <citation type="submission" date="2024-01" db="EMBL/GenBank/DDBJ databases">
        <title>Comparative genomics of Cryptococcus and Kwoniella reveals pathogenesis evolution and contrasting modes of karyotype evolution via chromosome fusion or intercentromeric recombination.</title>
        <authorList>
            <person name="Coelho M.A."/>
            <person name="David-Palma M."/>
            <person name="Shea T."/>
            <person name="Bowers K."/>
            <person name="McGinley-Smith S."/>
            <person name="Mohammad A.W."/>
            <person name="Gnirke A."/>
            <person name="Yurkov A.M."/>
            <person name="Nowrousian M."/>
            <person name="Sun S."/>
            <person name="Cuomo C.A."/>
            <person name="Heitman J."/>
        </authorList>
    </citation>
    <scope>NUCLEOTIDE SEQUENCE</scope>
    <source>
        <strain evidence="2">CBS 12478</strain>
    </source>
</reference>
<feature type="region of interest" description="Disordered" evidence="1">
    <location>
        <begin position="480"/>
        <end position="689"/>
    </location>
</feature>
<feature type="compositionally biased region" description="Gly residues" evidence="1">
    <location>
        <begin position="660"/>
        <end position="674"/>
    </location>
</feature>
<dbReference type="PANTHER" id="PTHR15615">
    <property type="match status" value="1"/>
</dbReference>
<proteinExistence type="predicted"/>
<sequence length="689" mass="72123">MSTPPQPSTTSSSELPWAFIDCPLDTLIVLLAHMLDLLITHNDQVVLTPDALTRFHSRAAPGITVVDYLRRIVRYTNCEKIPLLSLLSYIDITCLNLPTFTLSSLTVHRFLIASVCAGSKAQCDVFCTNAHYAKVGGIKTNELNALERELLRVTKWDLCCHADTLQKYYTSLIRSHGGFTQASPPPISPFMDFPRSRSKPRPATADPDPDAEESDMAADDEERDETLVNDEDVKDEDHEMTRGSSDSESSPKGQPPSEGMMAVDPTPEQGGSSSRSRGRTKQRRRKGEKSLAMDIDPTATATAGARSNEIAESPYSTSSSSSIPSSSRSSIRGGGGGGGSIRSSKSRRGRTISVSVSNPKLAEPKVDVTPIMGVGSFGDNSKSSLDEREGLAGTSTASINGTGTSTSTGHAATTDHPTTSSYSTIPIPTSHNHHLSPAAATATGAGAHNHNHPSSHSHGRSLKSLVGGIFRRKSLPGDDGILSSLSTSTSHPTSSHGHTPVRSGSGTGIPTTKNVTDESGHGGGGSGRPVIKTRPHSIIPSKPIHVHLPSFTSSSSSSSTSTSQPSGIAQTRPQPPPSLHSSSLVDPTHPPVANNATSPSSSSLRGRTNTSPPDGGFARPEPVTPRVRHRDETSMDSPRDRVNLGSAVTTTTTATAVGLGIAGGGTGAGAGVGETGLNEFDSGKRSRGI</sequence>
<feature type="compositionally biased region" description="Basic and acidic residues" evidence="1">
    <location>
        <begin position="629"/>
        <end position="642"/>
    </location>
</feature>
<feature type="compositionally biased region" description="Low complexity" evidence="1">
    <location>
        <begin position="550"/>
        <end position="563"/>
    </location>
</feature>
<dbReference type="InterPro" id="IPR013922">
    <property type="entry name" value="Cyclin_PHO80-like"/>
</dbReference>
<name>A0A5M6C6K0_9TREE</name>
<dbReference type="GO" id="GO:0005634">
    <property type="term" value="C:nucleus"/>
    <property type="evidence" value="ECO:0007669"/>
    <property type="project" value="TreeGrafter"/>
</dbReference>
<dbReference type="GO" id="GO:0016538">
    <property type="term" value="F:cyclin-dependent protein serine/threonine kinase regulator activity"/>
    <property type="evidence" value="ECO:0007669"/>
    <property type="project" value="TreeGrafter"/>
</dbReference>
<reference evidence="2" key="1">
    <citation type="submission" date="2017-08" db="EMBL/GenBank/DDBJ databases">
        <authorList>
            <person name="Cuomo C."/>
            <person name="Billmyre B."/>
            <person name="Heitman J."/>
        </authorList>
    </citation>
    <scope>NUCLEOTIDE SEQUENCE</scope>
    <source>
        <strain evidence="2">CBS 12478</strain>
    </source>
</reference>
<dbReference type="KEGG" id="ksn:43586235"/>
<gene>
    <name evidence="2" type="ORF">CI109_106809</name>
</gene>
<dbReference type="Gene3D" id="1.10.472.10">
    <property type="entry name" value="Cyclin-like"/>
    <property type="match status" value="1"/>
</dbReference>
<feature type="region of interest" description="Disordered" evidence="1">
    <location>
        <begin position="442"/>
        <end position="461"/>
    </location>
</feature>
<dbReference type="GO" id="GO:0000307">
    <property type="term" value="C:cyclin-dependent protein kinase holoenzyme complex"/>
    <property type="evidence" value="ECO:0007669"/>
    <property type="project" value="TreeGrafter"/>
</dbReference>
<dbReference type="GO" id="GO:0019901">
    <property type="term" value="F:protein kinase binding"/>
    <property type="evidence" value="ECO:0007669"/>
    <property type="project" value="InterPro"/>
</dbReference>
<accession>A0A5M6C6K0</accession>
<evidence type="ECO:0000256" key="1">
    <source>
        <dbReference type="SAM" id="MobiDB-lite"/>
    </source>
</evidence>
<dbReference type="OrthoDB" id="337735at2759"/>
<dbReference type="RefSeq" id="XP_031863682.1">
    <property type="nucleotide sequence ID" value="XM_032002125.1"/>
</dbReference>
<dbReference type="CDD" id="cd20558">
    <property type="entry name" value="CYCLIN_ScPCL7-like"/>
    <property type="match status" value="1"/>
</dbReference>
<feature type="compositionally biased region" description="Polar residues" evidence="1">
    <location>
        <begin position="594"/>
        <end position="612"/>
    </location>
</feature>
<dbReference type="Proteomes" id="UP000322225">
    <property type="component" value="Chromosome 13"/>
</dbReference>
<feature type="compositionally biased region" description="Low complexity" evidence="1">
    <location>
        <begin position="644"/>
        <end position="659"/>
    </location>
</feature>
<protein>
    <submittedName>
        <fullName evidence="2">Uncharacterized protein</fullName>
    </submittedName>
</protein>
<feature type="compositionally biased region" description="Low complexity" evidence="1">
    <location>
        <begin position="482"/>
        <end position="500"/>
    </location>
</feature>
<feature type="region of interest" description="Disordered" evidence="1">
    <location>
        <begin position="180"/>
        <end position="436"/>
    </location>
</feature>
<dbReference type="Pfam" id="PF08613">
    <property type="entry name" value="Cyclin"/>
    <property type="match status" value="1"/>
</dbReference>
<dbReference type="AlphaFoldDB" id="A0A5M6C6K0"/>
<feature type="compositionally biased region" description="Acidic residues" evidence="1">
    <location>
        <begin position="207"/>
        <end position="234"/>
    </location>
</feature>